<evidence type="ECO:0000256" key="3">
    <source>
        <dbReference type="ARBA" id="ARBA00022801"/>
    </source>
</evidence>
<sequence>MFPFDFAALLGRCCVGVFCLLARWTSVVVPVSVVVAVPLVGVSRLVAEEVSPPNVILIMADDIGRECFGCYGSEQYRTPNIDRLAKEGMRFEHCYSQPLCTPSRVKIMTGLSNVRNYSGFSILNRDQKTIGHHMQEAGYRTLVAGKWQLLGANHYSKQFQLKGTWPAEAGFDRFCLWQVDQLGDRYWQPTLNVDGKTITYGKDDYGPDKATDFIVDFMESHTKASKQPFFVYYPMILVHNPFEPTPDSESRNAKGKKKNFVDMVAYMDKLVGRIVKKTEALGVADNTVILFTADNGTHTAIQSEYLGKSFRGGKGKTTDAGTREPLVAYWPNKIAANVVNEDLVDFSDFLPTLLDLSGRPQLAGADGYSFWPQLMGEPGKPRQSVYCYYCPRPEKSEPVRFARDQRWKLYGDGRFFDVKNDPKEKTPITDFEGRRAARQAKAKLSAAIQAMPAEGQRLLQFAE</sequence>
<accession>A0A517MHE2</accession>
<dbReference type="OrthoDB" id="9783154at2"/>
<evidence type="ECO:0000256" key="1">
    <source>
        <dbReference type="ARBA" id="ARBA00008779"/>
    </source>
</evidence>
<evidence type="ECO:0000256" key="2">
    <source>
        <dbReference type="ARBA" id="ARBA00022723"/>
    </source>
</evidence>
<evidence type="ECO:0000256" key="4">
    <source>
        <dbReference type="ARBA" id="ARBA00022837"/>
    </source>
</evidence>
<comment type="similarity">
    <text evidence="1">Belongs to the sulfatase family.</text>
</comment>
<dbReference type="Gene3D" id="3.40.720.10">
    <property type="entry name" value="Alkaline Phosphatase, subunit A"/>
    <property type="match status" value="1"/>
</dbReference>
<dbReference type="Pfam" id="PF00884">
    <property type="entry name" value="Sulfatase"/>
    <property type="match status" value="1"/>
</dbReference>
<dbReference type="CDD" id="cd16151">
    <property type="entry name" value="sulfatase_like"/>
    <property type="match status" value="1"/>
</dbReference>
<organism evidence="6 7">
    <name type="scientific">Roseimaritima multifibrata</name>
    <dbReference type="NCBI Taxonomy" id="1930274"/>
    <lineage>
        <taxon>Bacteria</taxon>
        <taxon>Pseudomonadati</taxon>
        <taxon>Planctomycetota</taxon>
        <taxon>Planctomycetia</taxon>
        <taxon>Pirellulales</taxon>
        <taxon>Pirellulaceae</taxon>
        <taxon>Roseimaritima</taxon>
    </lineage>
</organism>
<dbReference type="PANTHER" id="PTHR42693:SF53">
    <property type="entry name" value="ENDO-4-O-SULFATASE"/>
    <property type="match status" value="1"/>
</dbReference>
<proteinExistence type="inferred from homology"/>
<dbReference type="PROSITE" id="PS00523">
    <property type="entry name" value="SULFATASE_1"/>
    <property type="match status" value="1"/>
</dbReference>
<keyword evidence="7" id="KW-1185">Reference proteome</keyword>
<dbReference type="Proteomes" id="UP000320672">
    <property type="component" value="Chromosome"/>
</dbReference>
<gene>
    <name evidence="6" type="ORF">FF011L_29750</name>
</gene>
<dbReference type="RefSeq" id="WP_145352217.1">
    <property type="nucleotide sequence ID" value="NZ_CP036262.1"/>
</dbReference>
<dbReference type="EMBL" id="CP036262">
    <property type="protein sequence ID" value="QDS94197.1"/>
    <property type="molecule type" value="Genomic_DNA"/>
</dbReference>
<dbReference type="AlphaFoldDB" id="A0A517MHE2"/>
<keyword evidence="4" id="KW-0106">Calcium</keyword>
<dbReference type="KEGG" id="rml:FF011L_29750"/>
<dbReference type="InterPro" id="IPR000917">
    <property type="entry name" value="Sulfatase_N"/>
</dbReference>
<dbReference type="EC" id="3.1.6.1" evidence="6"/>
<evidence type="ECO:0000313" key="6">
    <source>
        <dbReference type="EMBL" id="QDS94197.1"/>
    </source>
</evidence>
<dbReference type="SUPFAM" id="SSF53649">
    <property type="entry name" value="Alkaline phosphatase-like"/>
    <property type="match status" value="1"/>
</dbReference>
<dbReference type="GO" id="GO:0046872">
    <property type="term" value="F:metal ion binding"/>
    <property type="evidence" value="ECO:0007669"/>
    <property type="project" value="UniProtKB-KW"/>
</dbReference>
<name>A0A517MHE2_9BACT</name>
<protein>
    <submittedName>
        <fullName evidence="6">Arylsulfatase</fullName>
        <ecNumber evidence="6">3.1.6.1</ecNumber>
    </submittedName>
</protein>
<dbReference type="InterPro" id="IPR024607">
    <property type="entry name" value="Sulfatase_CS"/>
</dbReference>
<dbReference type="PANTHER" id="PTHR42693">
    <property type="entry name" value="ARYLSULFATASE FAMILY MEMBER"/>
    <property type="match status" value="1"/>
</dbReference>
<evidence type="ECO:0000259" key="5">
    <source>
        <dbReference type="Pfam" id="PF00884"/>
    </source>
</evidence>
<dbReference type="GO" id="GO:0004065">
    <property type="term" value="F:arylsulfatase activity"/>
    <property type="evidence" value="ECO:0007669"/>
    <property type="project" value="UniProtKB-EC"/>
</dbReference>
<feature type="domain" description="Sulfatase N-terminal" evidence="5">
    <location>
        <begin position="53"/>
        <end position="358"/>
    </location>
</feature>
<evidence type="ECO:0000313" key="7">
    <source>
        <dbReference type="Proteomes" id="UP000320672"/>
    </source>
</evidence>
<keyword evidence="3 6" id="KW-0378">Hydrolase</keyword>
<reference evidence="6 7" key="1">
    <citation type="submission" date="2019-02" db="EMBL/GenBank/DDBJ databases">
        <title>Deep-cultivation of Planctomycetes and their phenomic and genomic characterization uncovers novel biology.</title>
        <authorList>
            <person name="Wiegand S."/>
            <person name="Jogler M."/>
            <person name="Boedeker C."/>
            <person name="Pinto D."/>
            <person name="Vollmers J."/>
            <person name="Rivas-Marin E."/>
            <person name="Kohn T."/>
            <person name="Peeters S.H."/>
            <person name="Heuer A."/>
            <person name="Rast P."/>
            <person name="Oberbeckmann S."/>
            <person name="Bunk B."/>
            <person name="Jeske O."/>
            <person name="Meyerdierks A."/>
            <person name="Storesund J.E."/>
            <person name="Kallscheuer N."/>
            <person name="Luecker S."/>
            <person name="Lage O.M."/>
            <person name="Pohl T."/>
            <person name="Merkel B.J."/>
            <person name="Hornburger P."/>
            <person name="Mueller R.-W."/>
            <person name="Bruemmer F."/>
            <person name="Labrenz M."/>
            <person name="Spormann A.M."/>
            <person name="Op den Camp H."/>
            <person name="Overmann J."/>
            <person name="Amann R."/>
            <person name="Jetten M.S.M."/>
            <person name="Mascher T."/>
            <person name="Medema M.H."/>
            <person name="Devos D.P."/>
            <person name="Kaster A.-K."/>
            <person name="Ovreas L."/>
            <person name="Rohde M."/>
            <person name="Galperin M.Y."/>
            <person name="Jogler C."/>
        </authorList>
    </citation>
    <scope>NUCLEOTIDE SEQUENCE [LARGE SCALE GENOMIC DNA]</scope>
    <source>
        <strain evidence="6 7">FF011L</strain>
    </source>
</reference>
<keyword evidence="2" id="KW-0479">Metal-binding</keyword>
<dbReference type="InterPro" id="IPR050738">
    <property type="entry name" value="Sulfatase"/>
</dbReference>
<dbReference type="InterPro" id="IPR017850">
    <property type="entry name" value="Alkaline_phosphatase_core_sf"/>
</dbReference>